<dbReference type="PhylomeDB" id="A0A0W0CRF2"/>
<name>A0A0W0CRF2_CANGB</name>
<dbReference type="VEuPathDB" id="FungiDB:GW608_M09845"/>
<evidence type="ECO:0000256" key="1">
    <source>
        <dbReference type="SAM" id="MobiDB-lite"/>
    </source>
</evidence>
<accession>A0A0W0CRF2</accession>
<proteinExistence type="predicted"/>
<evidence type="ECO:0000259" key="3">
    <source>
        <dbReference type="Pfam" id="PF22991"/>
    </source>
</evidence>
<feature type="region of interest" description="Disordered" evidence="1">
    <location>
        <begin position="121"/>
        <end position="154"/>
    </location>
</feature>
<dbReference type="InterPro" id="IPR053969">
    <property type="entry name" value="Lock_Gag1-like"/>
</dbReference>
<dbReference type="Pfam" id="PF13259">
    <property type="entry name" value="clamp_Gag1-like"/>
    <property type="match status" value="1"/>
</dbReference>
<gene>
    <name evidence="4" type="ORF">AO440_004279</name>
</gene>
<dbReference type="VEuPathDB" id="FungiDB:CAGL0M09889g"/>
<reference evidence="4 5" key="1">
    <citation type="submission" date="2015-10" db="EMBL/GenBank/DDBJ databases">
        <title>Draft genomes sequences of Candida glabrata isolates 1A, 1B, 2A, 2B, 3A and 3B.</title>
        <authorList>
            <person name="Haavelsrud O.E."/>
            <person name="Gaustad P."/>
        </authorList>
    </citation>
    <scope>NUCLEOTIDE SEQUENCE [LARGE SCALE GENOMIC DNA]</scope>
    <source>
        <strain evidence="4">910700640</strain>
    </source>
</reference>
<dbReference type="Pfam" id="PF22991">
    <property type="entry name" value="Lock_Gag1-like"/>
    <property type="match status" value="1"/>
</dbReference>
<comment type="caution">
    <text evidence="4">The sequence shown here is derived from an EMBL/GenBank/DDBJ whole genome shotgun (WGS) entry which is preliminary data.</text>
</comment>
<feature type="domain" description="Gag1-like lock" evidence="3">
    <location>
        <begin position="9"/>
        <end position="51"/>
    </location>
</feature>
<dbReference type="VEuPathDB" id="FungiDB:B1J91_M09889g"/>
<dbReference type="OrthoDB" id="5576875at2759"/>
<dbReference type="InterPro" id="IPR025124">
    <property type="entry name" value="Gag1-like_clamp"/>
</dbReference>
<evidence type="ECO:0000313" key="4">
    <source>
        <dbReference type="EMBL" id="KTB01965.1"/>
    </source>
</evidence>
<dbReference type="AlphaFoldDB" id="A0A0W0CRF2"/>
<dbReference type="PANTHER" id="PTHR28065">
    <property type="entry name" value="FREQUENIN"/>
    <property type="match status" value="1"/>
</dbReference>
<evidence type="ECO:0000313" key="5">
    <source>
        <dbReference type="Proteomes" id="UP000054886"/>
    </source>
</evidence>
<dbReference type="Proteomes" id="UP000054886">
    <property type="component" value="Unassembled WGS sequence"/>
</dbReference>
<dbReference type="InterPro" id="IPR053274">
    <property type="entry name" value="Fluconazole_resistance"/>
</dbReference>
<protein>
    <submittedName>
        <fullName evidence="4">Uncharacterized protein</fullName>
    </submittedName>
</protein>
<evidence type="ECO:0000259" key="2">
    <source>
        <dbReference type="Pfam" id="PF13259"/>
    </source>
</evidence>
<organism evidence="4 5">
    <name type="scientific">Candida glabrata</name>
    <name type="common">Yeast</name>
    <name type="synonym">Torulopsis glabrata</name>
    <dbReference type="NCBI Taxonomy" id="5478"/>
    <lineage>
        <taxon>Eukaryota</taxon>
        <taxon>Fungi</taxon>
        <taxon>Dikarya</taxon>
        <taxon>Ascomycota</taxon>
        <taxon>Saccharomycotina</taxon>
        <taxon>Saccharomycetes</taxon>
        <taxon>Saccharomycetales</taxon>
        <taxon>Saccharomycetaceae</taxon>
        <taxon>Nakaseomyces</taxon>
    </lineage>
</organism>
<sequence>MIGGKSSPKSMKNSIGSTLRKWRSTLRKVTHDTLNSLDEVTANEEKIDALFDGEGGKTVNWGPVRTSKNGLVQVHEEDMLEEDVTNDLKSSSFGFEKSTTAQPVGIQGLLKSGSIEQISSGSRSLVGGVGGTSMRLSEESEEGGSTTGTSNKHEQLTIMKSSSGGSQGVSHKEKLTYDNFDAVAECNKLRQRSDKPFVGGPKIWEKRRKLWCEPSVSAEEIAHRRENGRGVFDAIPEAYHTSVYKKLVVDNKPLKEPLNLSHAMKVINAGWIDTKKWANAGKGLP</sequence>
<dbReference type="EMBL" id="LLZZ01000128">
    <property type="protein sequence ID" value="KTB01965.1"/>
    <property type="molecule type" value="Genomic_DNA"/>
</dbReference>
<feature type="domain" description="Gag1-like clamp" evidence="2">
    <location>
        <begin position="197"/>
        <end position="277"/>
    </location>
</feature>
<dbReference type="PANTHER" id="PTHR28065:SF1">
    <property type="entry name" value="DUF4050 DOMAIN-CONTAINING PROTEIN"/>
    <property type="match status" value="1"/>
</dbReference>
<dbReference type="VEuPathDB" id="FungiDB:GWK60_M09845"/>
<dbReference type="VEuPathDB" id="FungiDB:GVI51_M09867"/>